<dbReference type="Proteomes" id="UP000030661">
    <property type="component" value="Unassembled WGS sequence"/>
</dbReference>
<dbReference type="GO" id="GO:0006396">
    <property type="term" value="P:RNA processing"/>
    <property type="evidence" value="ECO:0007669"/>
    <property type="project" value="UniProtKB-ARBA"/>
</dbReference>
<reference evidence="4" key="1">
    <citation type="journal article" date="2015" name="PeerJ">
        <title>First genomic representation of candidate bacterial phylum KSB3 points to enhanced environmental sensing as a trigger of wastewater bulking.</title>
        <authorList>
            <person name="Sekiguchi Y."/>
            <person name="Ohashi A."/>
            <person name="Parks D.H."/>
            <person name="Yamauchi T."/>
            <person name="Tyson G.W."/>
            <person name="Hugenholtz P."/>
        </authorList>
    </citation>
    <scope>NUCLEOTIDE SEQUENCE [LARGE SCALE GENOMIC DNA]</scope>
</reference>
<evidence type="ECO:0000256" key="2">
    <source>
        <dbReference type="ARBA" id="ARBA00023235"/>
    </source>
</evidence>
<dbReference type="InterPro" id="IPR006145">
    <property type="entry name" value="PsdUridine_synth_RsuA/RluA"/>
</dbReference>
<evidence type="ECO:0000313" key="4">
    <source>
        <dbReference type="EMBL" id="GAK61296.1"/>
    </source>
</evidence>
<evidence type="ECO:0000313" key="5">
    <source>
        <dbReference type="Proteomes" id="UP000030661"/>
    </source>
</evidence>
<dbReference type="InterPro" id="IPR050188">
    <property type="entry name" value="RluA_PseudoU_synthase"/>
</dbReference>
<dbReference type="GO" id="GO:0009982">
    <property type="term" value="F:pseudouridine synthase activity"/>
    <property type="evidence" value="ECO:0007669"/>
    <property type="project" value="InterPro"/>
</dbReference>
<protein>
    <recommendedName>
        <fullName evidence="3">Pseudouridine synthase RsuA/RluA-like domain-containing protein</fullName>
    </recommendedName>
</protein>
<dbReference type="SUPFAM" id="SSF55120">
    <property type="entry name" value="Pseudouridine synthase"/>
    <property type="match status" value="1"/>
</dbReference>
<dbReference type="GO" id="GO:0001522">
    <property type="term" value="P:pseudouridine synthesis"/>
    <property type="evidence" value="ECO:0007669"/>
    <property type="project" value="InterPro"/>
</dbReference>
<dbReference type="Pfam" id="PF00849">
    <property type="entry name" value="PseudoU_synth_2"/>
    <property type="match status" value="1"/>
</dbReference>
<dbReference type="PANTHER" id="PTHR21600">
    <property type="entry name" value="MITOCHONDRIAL RNA PSEUDOURIDINE SYNTHASE"/>
    <property type="match status" value="1"/>
</dbReference>
<sequence length="233" mass="26508">MTIADLQVLYEDNHLLVVLKPAGVLAQGDVTGDVSLLEIGKQWLAQKYQKPGNVFLGLVHRLDRPVSGIVVFAKTSKAANRLCVQFRERTIQKTYLAVVEERLASPSGTLIHYIQKRTGNRRVHIFHEPHDKSDRAELSYQVLEETADKSLVQVQIHTGRHHQIRAQLAAIGHPILGDHKYRSLVQLANRAIALCAFQLGFSHPTQPRELFFQAFPPHEWPWTLFSKYKVDKL</sequence>
<dbReference type="GO" id="GO:0003723">
    <property type="term" value="F:RNA binding"/>
    <property type="evidence" value="ECO:0007669"/>
    <property type="project" value="InterPro"/>
</dbReference>
<dbReference type="InterPro" id="IPR020103">
    <property type="entry name" value="PsdUridine_synth_cat_dom_sf"/>
</dbReference>
<dbReference type="PANTHER" id="PTHR21600:SF83">
    <property type="entry name" value="PSEUDOURIDYLATE SYNTHASE RPUSD4, MITOCHONDRIAL"/>
    <property type="match status" value="1"/>
</dbReference>
<dbReference type="Gene3D" id="3.30.2350.10">
    <property type="entry name" value="Pseudouridine synthase"/>
    <property type="match status" value="1"/>
</dbReference>
<keyword evidence="2" id="KW-0413">Isomerase</keyword>
<keyword evidence="5" id="KW-1185">Reference proteome</keyword>
<comment type="similarity">
    <text evidence="1">Belongs to the pseudouridine synthase RluA family.</text>
</comment>
<dbReference type="STRING" id="1499967.U27_01196"/>
<dbReference type="AlphaFoldDB" id="A0A081C9P1"/>
<dbReference type="EMBL" id="DF820478">
    <property type="protein sequence ID" value="GAK61296.1"/>
    <property type="molecule type" value="Genomic_DNA"/>
</dbReference>
<proteinExistence type="inferred from homology"/>
<organism evidence="4">
    <name type="scientific">Vecturithrix granuli</name>
    <dbReference type="NCBI Taxonomy" id="1499967"/>
    <lineage>
        <taxon>Bacteria</taxon>
        <taxon>Candidatus Moduliflexota</taxon>
        <taxon>Candidatus Vecturitrichia</taxon>
        <taxon>Candidatus Vecturitrichales</taxon>
        <taxon>Candidatus Vecturitrichaceae</taxon>
        <taxon>Candidatus Vecturithrix</taxon>
    </lineage>
</organism>
<evidence type="ECO:0000259" key="3">
    <source>
        <dbReference type="Pfam" id="PF00849"/>
    </source>
</evidence>
<dbReference type="PROSITE" id="PS01129">
    <property type="entry name" value="PSI_RLU"/>
    <property type="match status" value="1"/>
</dbReference>
<feature type="domain" description="Pseudouridine synthase RsuA/RluA-like" evidence="3">
    <location>
        <begin position="14"/>
        <end position="170"/>
    </location>
</feature>
<gene>
    <name evidence="4" type="ORF">U27_01196</name>
</gene>
<dbReference type="InterPro" id="IPR006224">
    <property type="entry name" value="PsdUridine_synth_RluA-like_CS"/>
</dbReference>
<name>A0A081C9P1_VECG1</name>
<dbReference type="CDD" id="cd02869">
    <property type="entry name" value="PseudoU_synth_RluA_like"/>
    <property type="match status" value="1"/>
</dbReference>
<dbReference type="GO" id="GO:0140098">
    <property type="term" value="F:catalytic activity, acting on RNA"/>
    <property type="evidence" value="ECO:0007669"/>
    <property type="project" value="UniProtKB-ARBA"/>
</dbReference>
<dbReference type="eggNOG" id="COG0564">
    <property type="taxonomic scope" value="Bacteria"/>
</dbReference>
<accession>A0A081C9P1</accession>
<evidence type="ECO:0000256" key="1">
    <source>
        <dbReference type="ARBA" id="ARBA00010876"/>
    </source>
</evidence>
<dbReference type="HOGENOM" id="CLU_016902_11_2_0"/>